<dbReference type="Proteomes" id="UP000065807">
    <property type="component" value="Chromosome"/>
</dbReference>
<evidence type="ECO:0000256" key="9">
    <source>
        <dbReference type="ARBA" id="ARBA00023136"/>
    </source>
</evidence>
<dbReference type="AlphaFoldDB" id="A0A0K2SPK9"/>
<feature type="transmembrane region" description="Helical" evidence="10">
    <location>
        <begin position="60"/>
        <end position="83"/>
    </location>
</feature>
<reference evidence="12" key="1">
    <citation type="submission" date="2015-07" db="EMBL/GenBank/DDBJ databases">
        <title>Complete genome sequence and phylogenetic analysis of Limnochorda pilosa.</title>
        <authorList>
            <person name="Watanabe M."/>
            <person name="Kojima H."/>
            <person name="Fukui M."/>
        </authorList>
    </citation>
    <scope>NUCLEOTIDE SEQUENCE [LARGE SCALE GENOMIC DNA]</scope>
    <source>
        <strain evidence="12">HC45</strain>
    </source>
</reference>
<keyword evidence="7 10" id="KW-1133">Transmembrane helix</keyword>
<dbReference type="PANTHER" id="PTHR11434">
    <property type="entry name" value="NADH-UBIQUINONE OXIDOREDUCTASE SUBUNIT ND4L"/>
    <property type="match status" value="1"/>
</dbReference>
<dbReference type="Gene3D" id="1.10.287.3510">
    <property type="match status" value="1"/>
</dbReference>
<dbReference type="PANTHER" id="PTHR11434:SF21">
    <property type="entry name" value="NADH DEHYDROGENASE SUBUNIT 4L-RELATED"/>
    <property type="match status" value="1"/>
</dbReference>
<dbReference type="InterPro" id="IPR039428">
    <property type="entry name" value="NUOK/Mnh_C1-like"/>
</dbReference>
<keyword evidence="12" id="KW-1185">Reference proteome</keyword>
<dbReference type="EC" id="7.1.1.-" evidence="10"/>
<organism evidence="11 12">
    <name type="scientific">Limnochorda pilosa</name>
    <dbReference type="NCBI Taxonomy" id="1555112"/>
    <lineage>
        <taxon>Bacteria</taxon>
        <taxon>Bacillati</taxon>
        <taxon>Bacillota</taxon>
        <taxon>Limnochordia</taxon>
        <taxon>Limnochordales</taxon>
        <taxon>Limnochordaceae</taxon>
        <taxon>Limnochorda</taxon>
    </lineage>
</organism>
<comment type="similarity">
    <text evidence="2 10">Belongs to the complex I subunit 4L family.</text>
</comment>
<dbReference type="NCBIfam" id="NF004320">
    <property type="entry name" value="PRK05715.1-2"/>
    <property type="match status" value="1"/>
</dbReference>
<dbReference type="EMBL" id="AP014924">
    <property type="protein sequence ID" value="BAS28937.1"/>
    <property type="molecule type" value="Genomic_DNA"/>
</dbReference>
<dbReference type="STRING" id="1555112.LIP_3109"/>
<comment type="subcellular location">
    <subcellularLocation>
        <location evidence="10">Cell membrane</location>
        <topology evidence="10">Multi-pass membrane protein</topology>
    </subcellularLocation>
    <subcellularLocation>
        <location evidence="1">Membrane</location>
        <topology evidence="1">Multi-pass membrane protein</topology>
    </subcellularLocation>
</comment>
<dbReference type="NCBIfam" id="NF004321">
    <property type="entry name" value="PRK05715.1-3"/>
    <property type="match status" value="1"/>
</dbReference>
<evidence type="ECO:0000313" key="12">
    <source>
        <dbReference type="Proteomes" id="UP000065807"/>
    </source>
</evidence>
<dbReference type="InterPro" id="IPR001133">
    <property type="entry name" value="NADH_UbQ_OxRdtase_chain4L/K"/>
</dbReference>
<dbReference type="NCBIfam" id="NF004323">
    <property type="entry name" value="PRK05715.1-5"/>
    <property type="match status" value="1"/>
</dbReference>
<comment type="function">
    <text evidence="10">NDH-1 shuttles electrons from NADH, via FMN and iron-sulfur (Fe-S) centers, to quinones in the respiratory chain. The immediate electron acceptor for the enzyme in this species is believed to be a menaquinone. Couples the redox reaction to proton translocation (for every two electrons transferred, four hydrogen ions are translocated across the cytoplasmic membrane), and thus conserves the redox energy in a proton gradient.</text>
</comment>
<dbReference type="FunFam" id="1.10.287.3510:FF:000001">
    <property type="entry name" value="NADH-quinone oxidoreductase subunit K"/>
    <property type="match status" value="1"/>
</dbReference>
<dbReference type="GO" id="GO:0048038">
    <property type="term" value="F:quinone binding"/>
    <property type="evidence" value="ECO:0007669"/>
    <property type="project" value="UniProtKB-KW"/>
</dbReference>
<evidence type="ECO:0000256" key="1">
    <source>
        <dbReference type="ARBA" id="ARBA00004141"/>
    </source>
</evidence>
<evidence type="ECO:0000256" key="2">
    <source>
        <dbReference type="ARBA" id="ARBA00010519"/>
    </source>
</evidence>
<dbReference type="GO" id="GO:0050136">
    <property type="term" value="F:NADH dehydrogenase (quinone) (non-electrogenic) activity"/>
    <property type="evidence" value="ECO:0007669"/>
    <property type="project" value="UniProtKB-UniRule"/>
</dbReference>
<evidence type="ECO:0000256" key="6">
    <source>
        <dbReference type="ARBA" id="ARBA00022967"/>
    </source>
</evidence>
<proteinExistence type="inferred from homology"/>
<evidence type="ECO:0000256" key="10">
    <source>
        <dbReference type="HAMAP-Rule" id="MF_01456"/>
    </source>
</evidence>
<evidence type="ECO:0000256" key="3">
    <source>
        <dbReference type="ARBA" id="ARBA00022448"/>
    </source>
</evidence>
<keyword evidence="4 10" id="KW-0812">Transmembrane</keyword>
<keyword evidence="5 10" id="KW-0874">Quinone</keyword>
<dbReference type="RefSeq" id="WP_068140022.1">
    <property type="nucleotide sequence ID" value="NZ_AP014924.1"/>
</dbReference>
<name>A0A0K2SPK9_LIMPI</name>
<dbReference type="KEGG" id="lpil:LIP_3109"/>
<accession>A0A0K2SPK9</accession>
<keyword evidence="8 10" id="KW-0520">NAD</keyword>
<dbReference type="HAMAP" id="MF_01456">
    <property type="entry name" value="NDH1_NuoK"/>
    <property type="match status" value="1"/>
</dbReference>
<evidence type="ECO:0000256" key="5">
    <source>
        <dbReference type="ARBA" id="ARBA00022719"/>
    </source>
</evidence>
<keyword evidence="9 10" id="KW-0472">Membrane</keyword>
<dbReference type="GO" id="GO:0042773">
    <property type="term" value="P:ATP synthesis coupled electron transport"/>
    <property type="evidence" value="ECO:0007669"/>
    <property type="project" value="InterPro"/>
</dbReference>
<keyword evidence="11" id="KW-0830">Ubiquinone</keyword>
<feature type="transmembrane region" description="Helical" evidence="10">
    <location>
        <begin position="28"/>
        <end position="48"/>
    </location>
</feature>
<keyword evidence="6 10" id="KW-1278">Translocase</keyword>
<gene>
    <name evidence="10" type="primary">nuoK</name>
    <name evidence="11" type="ORF">LIP_3109</name>
</gene>
<evidence type="ECO:0000313" key="11">
    <source>
        <dbReference type="EMBL" id="BAS28937.1"/>
    </source>
</evidence>
<dbReference type="OrthoDB" id="9810120at2"/>
<dbReference type="Pfam" id="PF00420">
    <property type="entry name" value="Oxidored_q2"/>
    <property type="match status" value="1"/>
</dbReference>
<dbReference type="PATRIC" id="fig|1555112.3.peg.3155"/>
<evidence type="ECO:0000256" key="4">
    <source>
        <dbReference type="ARBA" id="ARBA00022692"/>
    </source>
</evidence>
<evidence type="ECO:0000256" key="7">
    <source>
        <dbReference type="ARBA" id="ARBA00022989"/>
    </source>
</evidence>
<keyword evidence="10" id="KW-1003">Cell membrane</keyword>
<evidence type="ECO:0000256" key="8">
    <source>
        <dbReference type="ARBA" id="ARBA00023027"/>
    </source>
</evidence>
<keyword evidence="3 10" id="KW-0813">Transport</keyword>
<reference evidence="12" key="2">
    <citation type="journal article" date="2016" name="Int. J. Syst. Evol. Microbiol.">
        <title>Complete genome sequence and cell structure of Limnochorda pilosa, a Gram-negative spore-former within the phylum Firmicutes.</title>
        <authorList>
            <person name="Watanabe M."/>
            <person name="Kojima H."/>
            <person name="Fukui M."/>
        </authorList>
    </citation>
    <scope>NUCLEOTIDE SEQUENCE [LARGE SCALE GENOMIC DNA]</scope>
    <source>
        <strain evidence="12">HC45</strain>
    </source>
</reference>
<sequence length="99" mass="10745">MPLQAYLFVSLVIFALGAVGLMLRRNPLVMLMCVELMWNAANLAFIAFARQTQAMSGQVFAFVVITVAAAEVAIGLAILVLLFRAKGSQDVDEADLLRD</sequence>
<feature type="transmembrane region" description="Helical" evidence="10">
    <location>
        <begin position="6"/>
        <end position="23"/>
    </location>
</feature>
<dbReference type="GO" id="GO:0030964">
    <property type="term" value="C:NADH dehydrogenase complex"/>
    <property type="evidence" value="ECO:0007669"/>
    <property type="project" value="TreeGrafter"/>
</dbReference>
<dbReference type="GO" id="GO:0005886">
    <property type="term" value="C:plasma membrane"/>
    <property type="evidence" value="ECO:0007669"/>
    <property type="project" value="UniProtKB-SubCell"/>
</dbReference>
<protein>
    <recommendedName>
        <fullName evidence="10">NADH-quinone oxidoreductase subunit K</fullName>
        <ecNumber evidence="10">7.1.1.-</ecNumber>
    </recommendedName>
    <alternativeName>
        <fullName evidence="10">NADH dehydrogenase I subunit K</fullName>
    </alternativeName>
    <alternativeName>
        <fullName evidence="10">NDH-1 subunit K</fullName>
    </alternativeName>
</protein>
<comment type="catalytic activity">
    <reaction evidence="10">
        <text>a quinone + NADH + 5 H(+)(in) = a quinol + NAD(+) + 4 H(+)(out)</text>
        <dbReference type="Rhea" id="RHEA:57888"/>
        <dbReference type="ChEBI" id="CHEBI:15378"/>
        <dbReference type="ChEBI" id="CHEBI:24646"/>
        <dbReference type="ChEBI" id="CHEBI:57540"/>
        <dbReference type="ChEBI" id="CHEBI:57945"/>
        <dbReference type="ChEBI" id="CHEBI:132124"/>
    </reaction>
</comment>
<comment type="subunit">
    <text evidence="10">NDH-1 is composed of 14 different subunits. Subunits NuoA, H, J, K, L, M, N constitute the membrane sector of the complex.</text>
</comment>